<dbReference type="Proteomes" id="UP001139354">
    <property type="component" value="Unassembled WGS sequence"/>
</dbReference>
<dbReference type="RefSeq" id="WP_229386112.1">
    <property type="nucleotide sequence ID" value="NZ_JAGTTN010000009.1"/>
</dbReference>
<name>A0A9X1LXV6_9MICO</name>
<reference evidence="1" key="1">
    <citation type="submission" date="2021-04" db="EMBL/GenBank/DDBJ databases">
        <title>Microbacterium tenobrionis sp. nov. and Microbacterium allomyrinae sp. nov., isolated from larvae of Tenobrio molitor and Allomyrina dichotoma, respectively.</title>
        <authorList>
            <person name="Lee S.D."/>
        </authorList>
    </citation>
    <scope>NUCLEOTIDE SEQUENCE</scope>
    <source>
        <strain evidence="1">BWT-G7</strain>
    </source>
</reference>
<comment type="caution">
    <text evidence="1">The sequence shown here is derived from an EMBL/GenBank/DDBJ whole genome shotgun (WGS) entry which is preliminary data.</text>
</comment>
<dbReference type="AlphaFoldDB" id="A0A9X1LXV6"/>
<gene>
    <name evidence="1" type="ORF">KEC57_18150</name>
</gene>
<sequence length="461" mass="48997">MATGHYDEDGFWIYGEDDLADEGAGFSEVLNKSARAIPDAVHARVTTELASDPTVAAAAAAAVDGELDAKNVPEFEVNPEDVYTVRFENGEPFIRADETRGIYSKVTLQDGSVRRAALAPDVAAGLISGAEVIDLDGTGWAFAVMFRDPATGALTVESGVRIDGTVYPENEGGGGSPIDETGPAWMQSGDSMSLGLATRMATLTGEVWIDNAIGGERSYDIAGRTSANPIWLAVDGGEIPASGAVFVTPYYNGGATGFTPTTTLMKQGTKSVNPSRLAGVEGTFVWVEGDGRYRFTRATAGAAVPVPYREPLITAARDTYAGYNQVIQLGRNNVADLDRVLEDTHSMVQWQTGGRRKFLVVGVMNATNEIAGSGTHTAVVALNAALKREYGFRFVDVRRKLIADGLAMAGITPTTQDLTDIGNDTIPTSLRAAGDVLHLNDAAKDVQARIVYDRMTQIGWF</sequence>
<dbReference type="EMBL" id="JAGTTN010000009">
    <property type="protein sequence ID" value="MCC2034114.1"/>
    <property type="molecule type" value="Genomic_DNA"/>
</dbReference>
<organism evidence="1 2">
    <name type="scientific">Microbacterium allomyrinae</name>
    <dbReference type="NCBI Taxonomy" id="2830666"/>
    <lineage>
        <taxon>Bacteria</taxon>
        <taxon>Bacillati</taxon>
        <taxon>Actinomycetota</taxon>
        <taxon>Actinomycetes</taxon>
        <taxon>Micrococcales</taxon>
        <taxon>Microbacteriaceae</taxon>
        <taxon>Microbacterium</taxon>
    </lineage>
</organism>
<evidence type="ECO:0000313" key="1">
    <source>
        <dbReference type="EMBL" id="MCC2034114.1"/>
    </source>
</evidence>
<evidence type="ECO:0000313" key="2">
    <source>
        <dbReference type="Proteomes" id="UP001139354"/>
    </source>
</evidence>
<proteinExistence type="predicted"/>
<keyword evidence="2" id="KW-1185">Reference proteome</keyword>
<accession>A0A9X1LXV6</accession>
<protein>
    <submittedName>
        <fullName evidence="1">Uncharacterized protein</fullName>
    </submittedName>
</protein>